<dbReference type="PIRSF" id="PIRSF020634">
    <property type="entry name" value="TerY_vWA"/>
    <property type="match status" value="1"/>
</dbReference>
<dbReference type="InterPro" id="IPR036465">
    <property type="entry name" value="vWFA_dom_sf"/>
</dbReference>
<dbReference type="Pfam" id="PF00092">
    <property type="entry name" value="VWA"/>
    <property type="match status" value="1"/>
</dbReference>
<dbReference type="OrthoDB" id="9806395at2"/>
<dbReference type="eggNOG" id="COG4245">
    <property type="taxonomic scope" value="Bacteria"/>
</dbReference>
<dbReference type="Gene3D" id="3.40.50.410">
    <property type="entry name" value="von Willebrand factor, type A domain"/>
    <property type="match status" value="1"/>
</dbReference>
<dbReference type="SUPFAM" id="SSF53300">
    <property type="entry name" value="vWA-like"/>
    <property type="match status" value="1"/>
</dbReference>
<evidence type="ECO:0000259" key="1">
    <source>
        <dbReference type="PROSITE" id="PS50234"/>
    </source>
</evidence>
<protein>
    <recommendedName>
        <fullName evidence="1">VWFA domain-containing protein</fullName>
    </recommendedName>
</protein>
<evidence type="ECO:0000313" key="2">
    <source>
        <dbReference type="EMBL" id="ESK48920.1"/>
    </source>
</evidence>
<dbReference type="PATRIC" id="fig|1341679.3.peg.1552"/>
<dbReference type="AlphaFoldDB" id="V2UJW9"/>
<dbReference type="EMBL" id="AYET01000002">
    <property type="protein sequence ID" value="ESK48920.1"/>
    <property type="molecule type" value="Genomic_DNA"/>
</dbReference>
<organism evidence="2 3">
    <name type="scientific">Acinetobacter indicus CIP 110367</name>
    <dbReference type="NCBI Taxonomy" id="1341679"/>
    <lineage>
        <taxon>Bacteria</taxon>
        <taxon>Pseudomonadati</taxon>
        <taxon>Pseudomonadota</taxon>
        <taxon>Gammaproteobacteria</taxon>
        <taxon>Moraxellales</taxon>
        <taxon>Moraxellaceae</taxon>
        <taxon>Acinetobacter</taxon>
    </lineage>
</organism>
<reference evidence="2 3" key="1">
    <citation type="submission" date="2013-10" db="EMBL/GenBank/DDBJ databases">
        <title>The Genome Sequence of Acinetobacter indicus CIP 110367.</title>
        <authorList>
            <consortium name="The Broad Institute Genomics Platform"/>
            <consortium name="The Broad Institute Genome Sequencing Center for Infectious Disease"/>
            <person name="Cerqueira G."/>
            <person name="Feldgarden M."/>
            <person name="Courvalin P."/>
            <person name="Grillot-Courvalin C."/>
            <person name="Clermont D."/>
            <person name="Rocha E."/>
            <person name="Yoon E.-J."/>
            <person name="Nemec A."/>
            <person name="Young S.K."/>
            <person name="Zeng Q."/>
            <person name="Gargeya S."/>
            <person name="Fitzgerald M."/>
            <person name="Abouelleil A."/>
            <person name="Alvarado L."/>
            <person name="Berlin A.M."/>
            <person name="Chapman S.B."/>
            <person name="Gainer-Dewar J."/>
            <person name="Goldberg J."/>
            <person name="Gnerre S."/>
            <person name="Griggs A."/>
            <person name="Gujja S."/>
            <person name="Hansen M."/>
            <person name="Howarth C."/>
            <person name="Imamovic A."/>
            <person name="Ireland A."/>
            <person name="Larimer J."/>
            <person name="McCowan C."/>
            <person name="Murphy C."/>
            <person name="Pearson M."/>
            <person name="Poon T.W."/>
            <person name="Priest M."/>
            <person name="Roberts A."/>
            <person name="Saif S."/>
            <person name="Shea T."/>
            <person name="Sykes S."/>
            <person name="Wortman J."/>
            <person name="Nusbaum C."/>
            <person name="Birren B."/>
        </authorList>
    </citation>
    <scope>NUCLEOTIDE SEQUENCE [LARGE SCALE GENOMIC DNA]</scope>
    <source>
        <strain evidence="2 3">CIP 110367</strain>
    </source>
</reference>
<name>V2UJW9_9GAMM</name>
<dbReference type="InterPro" id="IPR002035">
    <property type="entry name" value="VWF_A"/>
</dbReference>
<dbReference type="HOGENOM" id="CLU_082324_2_1_6"/>
<dbReference type="Proteomes" id="UP000018415">
    <property type="component" value="Unassembled WGS sequence"/>
</dbReference>
<keyword evidence="3" id="KW-1185">Reference proteome</keyword>
<dbReference type="RefSeq" id="WP_016659422.1">
    <property type="nucleotide sequence ID" value="NZ_BBSF01000054.1"/>
</dbReference>
<dbReference type="SMART" id="SM00327">
    <property type="entry name" value="VWA"/>
    <property type="match status" value="1"/>
</dbReference>
<dbReference type="InterPro" id="IPR011392">
    <property type="entry name" value="Tellurite-R_TerY"/>
</dbReference>
<gene>
    <name evidence="2" type="ORF">P253_01580</name>
</gene>
<proteinExistence type="predicted"/>
<sequence>MRRLPVYLVIDTSGSMYGEPIEAVRNGIDLFVSSLRQDPNALETAYLSVITFDDKAQQIVPLTELADFQTPSIEAGGWTALGEGLTLTANCIINEVKKNTNDSKGDWKPLIFIMSDGVPTDDWKQGFEKLKAVKPGLIIPCSVGSIEAASVLKQLAEGIVHLPTADSATITAFFKWVTQSVSMSSQKVDSNQGDAVIGDLPAPPPEINFVF</sequence>
<feature type="domain" description="VWFA" evidence="1">
    <location>
        <begin position="5"/>
        <end position="156"/>
    </location>
</feature>
<comment type="caution">
    <text evidence="2">The sequence shown here is derived from an EMBL/GenBank/DDBJ whole genome shotgun (WGS) entry which is preliminary data.</text>
</comment>
<accession>V2UJW9</accession>
<dbReference type="PROSITE" id="PS50234">
    <property type="entry name" value="VWFA"/>
    <property type="match status" value="1"/>
</dbReference>
<evidence type="ECO:0000313" key="3">
    <source>
        <dbReference type="Proteomes" id="UP000018415"/>
    </source>
</evidence>